<dbReference type="PROSITE" id="PS51379">
    <property type="entry name" value="4FE4S_FER_2"/>
    <property type="match status" value="3"/>
</dbReference>
<dbReference type="PANTHER" id="PTHR43560:SF1">
    <property type="entry name" value="ION-TRANSLOCATING OXIDOREDUCTASE COMPLEX SUBUNIT B"/>
    <property type="match status" value="1"/>
</dbReference>
<dbReference type="Pfam" id="PF13187">
    <property type="entry name" value="Fer4_9"/>
    <property type="match status" value="1"/>
</dbReference>
<feature type="domain" description="4Fe-4S" evidence="13">
    <location>
        <begin position="33"/>
        <end position="92"/>
    </location>
</feature>
<dbReference type="GO" id="GO:0009055">
    <property type="term" value="F:electron transfer activity"/>
    <property type="evidence" value="ECO:0007669"/>
    <property type="project" value="InterPro"/>
</dbReference>
<name>A0A1G5GCT6_9FIRM</name>
<dbReference type="Gene3D" id="3.30.70.20">
    <property type="match status" value="2"/>
</dbReference>
<dbReference type="PROSITE" id="PS51656">
    <property type="entry name" value="4FE4S"/>
    <property type="match status" value="1"/>
</dbReference>
<dbReference type="Gene3D" id="1.10.15.40">
    <property type="entry name" value="Electron transport complex subunit B, putative Fe-S cluster"/>
    <property type="match status" value="1"/>
</dbReference>
<keyword evidence="7 10" id="KW-0408">Iron</keyword>
<dbReference type="InterPro" id="IPR057431">
    <property type="entry name" value="LdpA_Fe-S-bd"/>
</dbReference>
<evidence type="ECO:0000256" key="11">
    <source>
        <dbReference type="SAM" id="Phobius"/>
    </source>
</evidence>
<evidence type="ECO:0000259" key="12">
    <source>
        <dbReference type="PROSITE" id="PS51379"/>
    </source>
</evidence>
<dbReference type="GO" id="GO:0022900">
    <property type="term" value="P:electron transport chain"/>
    <property type="evidence" value="ECO:0007669"/>
    <property type="project" value="UniProtKB-UniRule"/>
</dbReference>
<evidence type="ECO:0000256" key="6">
    <source>
        <dbReference type="ARBA" id="ARBA00022982"/>
    </source>
</evidence>
<keyword evidence="5 10" id="KW-1278">Translocase</keyword>
<feature type="domain" description="4Fe-4S ferredoxin-type" evidence="12">
    <location>
        <begin position="163"/>
        <end position="192"/>
    </location>
</feature>
<evidence type="ECO:0000256" key="4">
    <source>
        <dbReference type="ARBA" id="ARBA00022737"/>
    </source>
</evidence>
<dbReference type="InterPro" id="IPR017900">
    <property type="entry name" value="4Fe4S_Fe_S_CS"/>
</dbReference>
<comment type="subunit">
    <text evidence="10">The complex is composed of six subunits: RnfA, RnfB, RnfC, RnfD, RnfE and RnfG.</text>
</comment>
<dbReference type="GO" id="GO:0005886">
    <property type="term" value="C:plasma membrane"/>
    <property type="evidence" value="ECO:0007669"/>
    <property type="project" value="UniProtKB-SubCell"/>
</dbReference>
<feature type="binding site" evidence="10">
    <location>
        <position position="149"/>
    </location>
    <ligand>
        <name>[4Fe-4S] cluster</name>
        <dbReference type="ChEBI" id="CHEBI:49883"/>
        <label>2</label>
    </ligand>
</feature>
<evidence type="ECO:0000256" key="1">
    <source>
        <dbReference type="ARBA" id="ARBA00022448"/>
    </source>
</evidence>
<evidence type="ECO:0000256" key="8">
    <source>
        <dbReference type="ARBA" id="ARBA00023014"/>
    </source>
</evidence>
<keyword evidence="8 10" id="KW-0411">Iron-sulfur</keyword>
<evidence type="ECO:0000256" key="5">
    <source>
        <dbReference type="ARBA" id="ARBA00022967"/>
    </source>
</evidence>
<feature type="transmembrane region" description="Helical" evidence="11">
    <location>
        <begin position="6"/>
        <end position="26"/>
    </location>
</feature>
<keyword evidence="2 10" id="KW-0004">4Fe-4S</keyword>
<comment type="function">
    <text evidence="10">Part of a membrane-bound complex that couples electron transfer with translocation of ions across the membrane.</text>
</comment>
<dbReference type="GO" id="GO:0051539">
    <property type="term" value="F:4 iron, 4 sulfur cluster binding"/>
    <property type="evidence" value="ECO:0007669"/>
    <property type="project" value="UniProtKB-UniRule"/>
</dbReference>
<keyword evidence="9 10" id="KW-0472">Membrane</keyword>
<reference evidence="15" key="1">
    <citation type="submission" date="2016-10" db="EMBL/GenBank/DDBJ databases">
        <authorList>
            <person name="Varghese N."/>
            <person name="Submissions S."/>
        </authorList>
    </citation>
    <scope>NUCLEOTIDE SEQUENCE [LARGE SCALE GENOMIC DNA]</scope>
    <source>
        <strain evidence="15">XBD2006</strain>
    </source>
</reference>
<proteinExistence type="inferred from homology"/>
<evidence type="ECO:0000313" key="15">
    <source>
        <dbReference type="Proteomes" id="UP000183047"/>
    </source>
</evidence>
<feature type="binding site" evidence="10">
    <location>
        <position position="175"/>
    </location>
    <ligand>
        <name>[4Fe-4S] cluster</name>
        <dbReference type="ChEBI" id="CHEBI:49883"/>
        <label>3</label>
    </ligand>
</feature>
<keyword evidence="10" id="KW-1003">Cell membrane</keyword>
<comment type="similarity">
    <text evidence="10">Belongs to the 4Fe4S bacterial-type ferredoxin family. RnfB subfamily.</text>
</comment>
<feature type="binding site" evidence="10">
    <location>
        <position position="172"/>
    </location>
    <ligand>
        <name>[4Fe-4S] cluster</name>
        <dbReference type="ChEBI" id="CHEBI:49883"/>
        <label>3</label>
    </ligand>
</feature>
<keyword evidence="4 10" id="KW-0677">Repeat</keyword>
<dbReference type="NCBIfam" id="TIGR01944">
    <property type="entry name" value="rnfB"/>
    <property type="match status" value="1"/>
</dbReference>
<dbReference type="OrthoDB" id="9789936at2"/>
<dbReference type="CDD" id="cd10549">
    <property type="entry name" value="MtMvhB_like"/>
    <property type="match status" value="1"/>
</dbReference>
<dbReference type="GO" id="GO:0046872">
    <property type="term" value="F:metal ion binding"/>
    <property type="evidence" value="ECO:0007669"/>
    <property type="project" value="UniProtKB-KW"/>
</dbReference>
<feature type="binding site" evidence="10">
    <location>
        <position position="178"/>
    </location>
    <ligand>
        <name>[4Fe-4S] cluster</name>
        <dbReference type="ChEBI" id="CHEBI:49883"/>
        <label>3</label>
    </ligand>
</feature>
<organism evidence="14 15">
    <name type="scientific">Butyrivibrio hungatei</name>
    <dbReference type="NCBI Taxonomy" id="185008"/>
    <lineage>
        <taxon>Bacteria</taxon>
        <taxon>Bacillati</taxon>
        <taxon>Bacillota</taxon>
        <taxon>Clostridia</taxon>
        <taxon>Lachnospirales</taxon>
        <taxon>Lachnospiraceae</taxon>
        <taxon>Butyrivibrio</taxon>
    </lineage>
</organism>
<feature type="domain" description="4Fe-4S ferredoxin-type" evidence="12">
    <location>
        <begin position="237"/>
        <end position="264"/>
    </location>
</feature>
<evidence type="ECO:0000256" key="3">
    <source>
        <dbReference type="ARBA" id="ARBA00022723"/>
    </source>
</evidence>
<feature type="binding site" evidence="10">
    <location>
        <position position="75"/>
    </location>
    <ligand>
        <name>[4Fe-4S] cluster</name>
        <dbReference type="ChEBI" id="CHEBI:49883"/>
        <label>1</label>
    </ligand>
</feature>
<feature type="binding site" evidence="10">
    <location>
        <position position="153"/>
    </location>
    <ligand>
        <name>[4Fe-4S] cluster</name>
        <dbReference type="ChEBI" id="CHEBI:49883"/>
        <label>3</label>
    </ligand>
</feature>
<feature type="binding site" evidence="10">
    <location>
        <position position="58"/>
    </location>
    <ligand>
        <name>[4Fe-4S] cluster</name>
        <dbReference type="ChEBI" id="CHEBI:49883"/>
        <label>1</label>
    </ligand>
</feature>
<evidence type="ECO:0000313" key="14">
    <source>
        <dbReference type="EMBL" id="SCY48528.1"/>
    </source>
</evidence>
<dbReference type="InterPro" id="IPR050395">
    <property type="entry name" value="4Fe4S_Ferredoxin_RnfB"/>
</dbReference>
<keyword evidence="11" id="KW-0812">Transmembrane</keyword>
<feature type="binding site" evidence="10">
    <location>
        <position position="143"/>
    </location>
    <ligand>
        <name>[4Fe-4S] cluster</name>
        <dbReference type="ChEBI" id="CHEBI:49883"/>
        <label>2</label>
    </ligand>
</feature>
<evidence type="ECO:0000256" key="9">
    <source>
        <dbReference type="ARBA" id="ARBA00023136"/>
    </source>
</evidence>
<comment type="subcellular location">
    <subcellularLocation>
        <location evidence="10">Cell membrane</location>
    </subcellularLocation>
</comment>
<keyword evidence="15" id="KW-1185">Reference proteome</keyword>
<dbReference type="SUPFAM" id="SSF54862">
    <property type="entry name" value="4Fe-4S ferredoxins"/>
    <property type="match status" value="2"/>
</dbReference>
<gene>
    <name evidence="10" type="primary">rnfB</name>
    <name evidence="14" type="ORF">SAMN02910451_02798</name>
</gene>
<dbReference type="Pfam" id="PF25160">
    <property type="entry name" value="LdpA_Fe-S-bd"/>
    <property type="match status" value="1"/>
</dbReference>
<evidence type="ECO:0000256" key="2">
    <source>
        <dbReference type="ARBA" id="ARBA00022485"/>
    </source>
</evidence>
<dbReference type="InterPro" id="IPR017896">
    <property type="entry name" value="4Fe4S_Fe-S-bd"/>
</dbReference>
<keyword evidence="6 10" id="KW-0249">Electron transport</keyword>
<accession>A0A1G5GCT6</accession>
<protein>
    <recommendedName>
        <fullName evidence="10">Ion-translocating oxidoreductase complex subunit B</fullName>
        <ecNumber evidence="10">7.-.-.-</ecNumber>
    </recommendedName>
    <alternativeName>
        <fullName evidence="10">Rnf electron transport complex subunit B</fullName>
    </alternativeName>
</protein>
<dbReference type="Proteomes" id="UP000183047">
    <property type="component" value="Unassembled WGS sequence"/>
</dbReference>
<feature type="binding site" evidence="10">
    <location>
        <position position="139"/>
    </location>
    <ligand>
        <name>[4Fe-4S] cluster</name>
        <dbReference type="ChEBI" id="CHEBI:49883"/>
        <label>2</label>
    </ligand>
</feature>
<dbReference type="HAMAP" id="MF_00463">
    <property type="entry name" value="RsxB_RnfB"/>
    <property type="match status" value="1"/>
</dbReference>
<dbReference type="InterPro" id="IPR007202">
    <property type="entry name" value="4Fe-4S_dom"/>
</dbReference>
<feature type="binding site" evidence="10">
    <location>
        <position position="182"/>
    </location>
    <ligand>
        <name>[4Fe-4S] cluster</name>
        <dbReference type="ChEBI" id="CHEBI:49883"/>
        <label>2</label>
    </ligand>
</feature>
<dbReference type="EC" id="7.-.-.-" evidence="10"/>
<evidence type="ECO:0000256" key="7">
    <source>
        <dbReference type="ARBA" id="ARBA00023004"/>
    </source>
</evidence>
<comment type="cofactor">
    <cofactor evidence="10">
        <name>[4Fe-4S] cluster</name>
        <dbReference type="ChEBI" id="CHEBI:49883"/>
    </cofactor>
    <text evidence="10">Binds 3 [4Fe-4S] clusters.</text>
</comment>
<keyword evidence="3 10" id="KW-0479">Metal-binding</keyword>
<sequence>MISGIIIATIVVAGVGVAIGLILGVADLKLHVDIDEKEAAILEALPGNNCGGCGYPGCSGCATAIAQGEAAVNQCPVGGAPVAEVISEIMGVKAEKTKRMVAFVHCSGDCEQATQKYEYKGAPDCRFQAQAPGGGAKTCGYGCLGGGSCVSVCKFDAIHVVNGVAIVDTEKCKACGKCVDICPRHLIDFIPYDAREAVTCKSQDMGKYVNKYCKVGCIGCHICEKNCPEGAIVVENNVASIDQDKCVHCDTCVSKCPKKAIAAI</sequence>
<feature type="region of interest" description="Hydrophobic" evidence="10">
    <location>
        <begin position="1"/>
        <end position="27"/>
    </location>
</feature>
<dbReference type="EMBL" id="FMUR01000019">
    <property type="protein sequence ID" value="SCY48528.1"/>
    <property type="molecule type" value="Genomic_DNA"/>
</dbReference>
<dbReference type="PROSITE" id="PS00198">
    <property type="entry name" value="4FE4S_FER_1"/>
    <property type="match status" value="2"/>
</dbReference>
<dbReference type="PANTHER" id="PTHR43560">
    <property type="entry name" value="ION-TRANSLOCATING OXIDOREDUCTASE COMPLEX SUBUNIT B"/>
    <property type="match status" value="1"/>
</dbReference>
<dbReference type="Pfam" id="PF04060">
    <property type="entry name" value="FeS"/>
    <property type="match status" value="1"/>
</dbReference>
<feature type="binding site" evidence="10">
    <location>
        <position position="53"/>
    </location>
    <ligand>
        <name>[4Fe-4S] cluster</name>
        <dbReference type="ChEBI" id="CHEBI:49883"/>
        <label>1</label>
    </ligand>
</feature>
<keyword evidence="11" id="KW-1133">Transmembrane helix</keyword>
<feature type="domain" description="4Fe-4S ferredoxin-type" evidence="12">
    <location>
        <begin position="205"/>
        <end position="236"/>
    </location>
</feature>
<dbReference type="STRING" id="185008.bhn_I2371"/>
<evidence type="ECO:0000259" key="13">
    <source>
        <dbReference type="PROSITE" id="PS51656"/>
    </source>
</evidence>
<dbReference type="AlphaFoldDB" id="A0A1G5GCT6"/>
<dbReference type="InterPro" id="IPR010207">
    <property type="entry name" value="Elect_transpt_cplx_RnfB/RsxB"/>
</dbReference>
<keyword evidence="1 10" id="KW-0813">Transport</keyword>
<dbReference type="RefSeq" id="WP_074463198.1">
    <property type="nucleotide sequence ID" value="NZ_FMUR01000019.1"/>
</dbReference>
<evidence type="ECO:0000256" key="10">
    <source>
        <dbReference type="HAMAP-Rule" id="MF_00463"/>
    </source>
</evidence>
<comment type="caution">
    <text evidence="10">Lacks conserved residue(s) required for the propagation of feature annotation.</text>
</comment>
<feature type="binding site" evidence="10">
    <location>
        <position position="50"/>
    </location>
    <ligand>
        <name>[4Fe-4S] cluster</name>
        <dbReference type="ChEBI" id="CHEBI:49883"/>
        <label>1</label>
    </ligand>
</feature>